<evidence type="ECO:0000313" key="2">
    <source>
        <dbReference type="Proteomes" id="UP000499080"/>
    </source>
</evidence>
<accession>A0A4Y2TTW4</accession>
<sequence length="102" mass="11063">MVRWSVINGCTSILLENVSPAAFVCLSSIARGATCCLAGLDRCHVPCTVYFYHGGAGFHKVAVSDASAGPKANNHALFGHRINHYCTTPTIEYFRRCLGHIH</sequence>
<gene>
    <name evidence="1" type="ORF">AVEN_231917_1</name>
</gene>
<proteinExistence type="predicted"/>
<reference evidence="1 2" key="1">
    <citation type="journal article" date="2019" name="Sci. Rep.">
        <title>Orb-weaving spider Araneus ventricosus genome elucidates the spidroin gene catalogue.</title>
        <authorList>
            <person name="Kono N."/>
            <person name="Nakamura H."/>
            <person name="Ohtoshi R."/>
            <person name="Moran D.A.P."/>
            <person name="Shinohara A."/>
            <person name="Yoshida Y."/>
            <person name="Fujiwara M."/>
            <person name="Mori M."/>
            <person name="Tomita M."/>
            <person name="Arakawa K."/>
        </authorList>
    </citation>
    <scope>NUCLEOTIDE SEQUENCE [LARGE SCALE GENOMIC DNA]</scope>
</reference>
<organism evidence="1 2">
    <name type="scientific">Araneus ventricosus</name>
    <name type="common">Orbweaver spider</name>
    <name type="synonym">Epeira ventricosa</name>
    <dbReference type="NCBI Taxonomy" id="182803"/>
    <lineage>
        <taxon>Eukaryota</taxon>
        <taxon>Metazoa</taxon>
        <taxon>Ecdysozoa</taxon>
        <taxon>Arthropoda</taxon>
        <taxon>Chelicerata</taxon>
        <taxon>Arachnida</taxon>
        <taxon>Araneae</taxon>
        <taxon>Araneomorphae</taxon>
        <taxon>Entelegynae</taxon>
        <taxon>Araneoidea</taxon>
        <taxon>Araneidae</taxon>
        <taxon>Araneus</taxon>
    </lineage>
</organism>
<name>A0A4Y2TTW4_ARAVE</name>
<protein>
    <submittedName>
        <fullName evidence="1">Uncharacterized protein</fullName>
    </submittedName>
</protein>
<keyword evidence="2" id="KW-1185">Reference proteome</keyword>
<dbReference type="Proteomes" id="UP000499080">
    <property type="component" value="Unassembled WGS sequence"/>
</dbReference>
<comment type="caution">
    <text evidence="1">The sequence shown here is derived from an EMBL/GenBank/DDBJ whole genome shotgun (WGS) entry which is preliminary data.</text>
</comment>
<dbReference type="EMBL" id="BGPR01031170">
    <property type="protein sequence ID" value="GBO04053.1"/>
    <property type="molecule type" value="Genomic_DNA"/>
</dbReference>
<evidence type="ECO:0000313" key="1">
    <source>
        <dbReference type="EMBL" id="GBO04053.1"/>
    </source>
</evidence>
<dbReference type="AlphaFoldDB" id="A0A4Y2TTW4"/>